<dbReference type="GO" id="GO:0006508">
    <property type="term" value="P:proteolysis"/>
    <property type="evidence" value="ECO:0007669"/>
    <property type="project" value="UniProtKB-UniRule"/>
</dbReference>
<dbReference type="InterPro" id="IPR003769">
    <property type="entry name" value="ClpS_core"/>
</dbReference>
<comment type="subunit">
    <text evidence="1">Binds to the N-terminal domain of the chaperone ClpA.</text>
</comment>
<dbReference type="NCBIfam" id="NF000672">
    <property type="entry name" value="PRK00033.1-5"/>
    <property type="match status" value="1"/>
</dbReference>
<dbReference type="SUPFAM" id="SSF54736">
    <property type="entry name" value="ClpS-like"/>
    <property type="match status" value="1"/>
</dbReference>
<dbReference type="Gene3D" id="3.30.1390.10">
    <property type="match status" value="1"/>
</dbReference>
<proteinExistence type="inferred from homology"/>
<accession>A0A2A4YV87</accession>
<feature type="domain" description="Adaptor protein ClpS core" evidence="2">
    <location>
        <begin position="22"/>
        <end position="100"/>
    </location>
</feature>
<dbReference type="HAMAP" id="MF_00302">
    <property type="entry name" value="ClpS"/>
    <property type="match status" value="1"/>
</dbReference>
<dbReference type="AlphaFoldDB" id="A0A2A4YV87"/>
<dbReference type="FunFam" id="3.30.1390.10:FF:000002">
    <property type="entry name" value="ATP-dependent Clp protease adapter protein ClpS"/>
    <property type="match status" value="1"/>
</dbReference>
<protein>
    <recommendedName>
        <fullName evidence="1">ATP-dependent Clp protease adapter protein ClpS</fullName>
    </recommendedName>
</protein>
<dbReference type="GO" id="GO:0008233">
    <property type="term" value="F:peptidase activity"/>
    <property type="evidence" value="ECO:0007669"/>
    <property type="project" value="UniProtKB-KW"/>
</dbReference>
<sequence>MGKDFEYELDDDTFLQEHQQTQKPKLYKVLLLNDDFTTQEFVTYVLENFFNKSVEQAYEIMLHVHKKGVGICGVYPFEIAEMKVHQVLLSAEAEEFPLQCIMESE</sequence>
<comment type="function">
    <text evidence="1">Involved in the modulation of the specificity of the ClpAP-mediated ATP-dependent protein degradation.</text>
</comment>
<evidence type="ECO:0000259" key="2">
    <source>
        <dbReference type="Pfam" id="PF02617"/>
    </source>
</evidence>
<dbReference type="GO" id="GO:0030163">
    <property type="term" value="P:protein catabolic process"/>
    <property type="evidence" value="ECO:0007669"/>
    <property type="project" value="InterPro"/>
</dbReference>
<dbReference type="InterPro" id="IPR014719">
    <property type="entry name" value="Ribosomal_bL12_C/ClpS-like"/>
</dbReference>
<evidence type="ECO:0000256" key="1">
    <source>
        <dbReference type="HAMAP-Rule" id="MF_00302"/>
    </source>
</evidence>
<dbReference type="EMBL" id="NVUS01000023">
    <property type="protein sequence ID" value="PCI98207.1"/>
    <property type="molecule type" value="Genomic_DNA"/>
</dbReference>
<gene>
    <name evidence="1" type="primary">clpS</name>
    <name evidence="3" type="ORF">COB13_14230</name>
</gene>
<name>A0A2A4YV87_9PROT</name>
<dbReference type="InterPro" id="IPR022935">
    <property type="entry name" value="ClpS"/>
</dbReference>
<dbReference type="PANTHER" id="PTHR33473:SF19">
    <property type="entry name" value="ATP-DEPENDENT CLP PROTEASE ADAPTER PROTEIN CLPS"/>
    <property type="match status" value="1"/>
</dbReference>
<keyword evidence="3" id="KW-0645">Protease</keyword>
<comment type="similarity">
    <text evidence="1">Belongs to the ClpS family.</text>
</comment>
<evidence type="ECO:0000313" key="3">
    <source>
        <dbReference type="EMBL" id="PCI98207.1"/>
    </source>
</evidence>
<comment type="caution">
    <text evidence="3">The sequence shown here is derived from an EMBL/GenBank/DDBJ whole genome shotgun (WGS) entry which is preliminary data.</text>
</comment>
<reference key="1">
    <citation type="submission" date="2017-08" db="EMBL/GenBank/DDBJ databases">
        <title>A dynamic microbial community with high functional redundancy inhabits the cold, oxic subseafloor aquifer.</title>
        <authorList>
            <person name="Tully B.J."/>
            <person name="Wheat C.G."/>
            <person name="Glazer B.T."/>
            <person name="Huber J.A."/>
        </authorList>
    </citation>
    <scope>NUCLEOTIDE SEQUENCE [LARGE SCALE GENOMIC DNA]</scope>
</reference>
<keyword evidence="3" id="KW-0378">Hydrolase</keyword>
<dbReference type="Pfam" id="PF02617">
    <property type="entry name" value="ClpS"/>
    <property type="match status" value="1"/>
</dbReference>
<reference evidence="3" key="2">
    <citation type="journal article" date="2018" name="ISME J.">
        <title>A dynamic microbial community with high functional redundancy inhabits the cold, oxic subseafloor aquifer.</title>
        <authorList>
            <person name="Tully B.J."/>
            <person name="Wheat C.G."/>
            <person name="Glazer B.T."/>
            <person name="Huber J.A."/>
        </authorList>
    </citation>
    <scope>NUCLEOTIDE SEQUENCE</scope>
    <source>
        <strain evidence="3">NORP83</strain>
    </source>
</reference>
<organism evidence="3">
    <name type="scientific">OCS116 cluster bacterium</name>
    <dbReference type="NCBI Taxonomy" id="2030921"/>
    <lineage>
        <taxon>Bacteria</taxon>
        <taxon>Pseudomonadati</taxon>
        <taxon>Pseudomonadota</taxon>
        <taxon>Alphaproteobacteria</taxon>
        <taxon>OCS116 cluster</taxon>
    </lineage>
</organism>
<dbReference type="PANTHER" id="PTHR33473">
    <property type="entry name" value="ATP-DEPENDENT CLP PROTEASE ADAPTER PROTEIN CLPS1, CHLOROPLASTIC"/>
    <property type="match status" value="1"/>
</dbReference>